<dbReference type="KEGG" id="orm:HTY61_13985"/>
<proteinExistence type="predicted"/>
<dbReference type="PROSITE" id="PS01117">
    <property type="entry name" value="HTH_MARR_1"/>
    <property type="match status" value="1"/>
</dbReference>
<dbReference type="InterPro" id="IPR036390">
    <property type="entry name" value="WH_DNA-bd_sf"/>
</dbReference>
<organism evidence="5 6">
    <name type="scientific">Oricola thermophila</name>
    <dbReference type="NCBI Taxonomy" id="2742145"/>
    <lineage>
        <taxon>Bacteria</taxon>
        <taxon>Pseudomonadati</taxon>
        <taxon>Pseudomonadota</taxon>
        <taxon>Alphaproteobacteria</taxon>
        <taxon>Hyphomicrobiales</taxon>
        <taxon>Ahrensiaceae</taxon>
        <taxon>Oricola</taxon>
    </lineage>
</organism>
<dbReference type="InterPro" id="IPR039422">
    <property type="entry name" value="MarR/SlyA-like"/>
</dbReference>
<dbReference type="GO" id="GO:0006950">
    <property type="term" value="P:response to stress"/>
    <property type="evidence" value="ECO:0007669"/>
    <property type="project" value="TreeGrafter"/>
</dbReference>
<dbReference type="PANTHER" id="PTHR33164:SF64">
    <property type="entry name" value="TRANSCRIPTIONAL REGULATOR SLYA"/>
    <property type="match status" value="1"/>
</dbReference>
<dbReference type="PANTHER" id="PTHR33164">
    <property type="entry name" value="TRANSCRIPTIONAL REGULATOR, MARR FAMILY"/>
    <property type="match status" value="1"/>
</dbReference>
<evidence type="ECO:0000313" key="5">
    <source>
        <dbReference type="EMBL" id="QKV19485.1"/>
    </source>
</evidence>
<protein>
    <submittedName>
        <fullName evidence="5">MarR family transcriptional regulator</fullName>
    </submittedName>
</protein>
<evidence type="ECO:0000256" key="2">
    <source>
        <dbReference type="ARBA" id="ARBA00023125"/>
    </source>
</evidence>
<dbReference type="EMBL" id="CP054836">
    <property type="protein sequence ID" value="QKV19485.1"/>
    <property type="molecule type" value="Genomic_DNA"/>
</dbReference>
<dbReference type="InterPro" id="IPR023187">
    <property type="entry name" value="Tscrpt_reg_MarR-type_CS"/>
</dbReference>
<evidence type="ECO:0000256" key="3">
    <source>
        <dbReference type="ARBA" id="ARBA00023163"/>
    </source>
</evidence>
<keyword evidence="2" id="KW-0238">DNA-binding</keyword>
<dbReference type="Pfam" id="PF12802">
    <property type="entry name" value="MarR_2"/>
    <property type="match status" value="1"/>
</dbReference>
<keyword evidence="6" id="KW-1185">Reference proteome</keyword>
<dbReference type="AlphaFoldDB" id="A0A6N1VID8"/>
<keyword evidence="3" id="KW-0804">Transcription</keyword>
<keyword evidence="1" id="KW-0805">Transcription regulation</keyword>
<dbReference type="InterPro" id="IPR036388">
    <property type="entry name" value="WH-like_DNA-bd_sf"/>
</dbReference>
<evidence type="ECO:0000256" key="1">
    <source>
        <dbReference type="ARBA" id="ARBA00023015"/>
    </source>
</evidence>
<reference evidence="5 6" key="1">
    <citation type="submission" date="2020-06" db="EMBL/GenBank/DDBJ databases">
        <title>Oricola thermophila sp. nov. isolated from a tidal sediments.</title>
        <authorList>
            <person name="Kwon K.K."/>
            <person name="Yang S.-H."/>
            <person name="Park M.-J."/>
        </authorList>
    </citation>
    <scope>NUCLEOTIDE SEQUENCE [LARGE SCALE GENOMIC DNA]</scope>
    <source>
        <strain evidence="5 6">MEBiC13590</strain>
    </source>
</reference>
<dbReference type="PRINTS" id="PR00598">
    <property type="entry name" value="HTHMARR"/>
</dbReference>
<accession>A0A6N1VID8</accession>
<dbReference type="GO" id="GO:0003677">
    <property type="term" value="F:DNA binding"/>
    <property type="evidence" value="ECO:0007669"/>
    <property type="project" value="UniProtKB-KW"/>
</dbReference>
<feature type="domain" description="HTH marR-type" evidence="4">
    <location>
        <begin position="9"/>
        <end position="141"/>
    </location>
</feature>
<dbReference type="Gene3D" id="1.10.10.10">
    <property type="entry name" value="Winged helix-like DNA-binding domain superfamily/Winged helix DNA-binding domain"/>
    <property type="match status" value="1"/>
</dbReference>
<dbReference type="GO" id="GO:0003700">
    <property type="term" value="F:DNA-binding transcription factor activity"/>
    <property type="evidence" value="ECO:0007669"/>
    <property type="project" value="InterPro"/>
</dbReference>
<dbReference type="PROSITE" id="PS50995">
    <property type="entry name" value="HTH_MARR_2"/>
    <property type="match status" value="1"/>
</dbReference>
<sequence length="161" mass="18123">MALMNDDLRNSLGFLLHNAARQLRKRFEARGAEYGLSSAQWRVLVFLIKGNISAQARLAELLEIEPISVSRLIDRMEEAGWVERHPDPADRRVRLLQPTAKARAVFDEVRTMAADVYDQAFAGMTEEQRTALIAGLQTICDNLSDDETVCNRMKKDTDSGS</sequence>
<name>A0A6N1VID8_9HYPH</name>
<dbReference type="SMART" id="SM00347">
    <property type="entry name" value="HTH_MARR"/>
    <property type="match status" value="1"/>
</dbReference>
<dbReference type="SUPFAM" id="SSF46785">
    <property type="entry name" value="Winged helix' DNA-binding domain"/>
    <property type="match status" value="1"/>
</dbReference>
<dbReference type="Proteomes" id="UP000509367">
    <property type="component" value="Chromosome"/>
</dbReference>
<gene>
    <name evidence="5" type="ORF">HTY61_13985</name>
</gene>
<evidence type="ECO:0000259" key="4">
    <source>
        <dbReference type="PROSITE" id="PS50995"/>
    </source>
</evidence>
<evidence type="ECO:0000313" key="6">
    <source>
        <dbReference type="Proteomes" id="UP000509367"/>
    </source>
</evidence>
<dbReference type="InterPro" id="IPR000835">
    <property type="entry name" value="HTH_MarR-typ"/>
</dbReference>